<dbReference type="Gene3D" id="3.50.50.60">
    <property type="entry name" value="FAD/NAD(P)-binding domain"/>
    <property type="match status" value="1"/>
</dbReference>
<organism evidence="1 3">
    <name type="scientific">Medicago truncatula</name>
    <name type="common">Barrel medic</name>
    <name type="synonym">Medicago tribuloides</name>
    <dbReference type="NCBI Taxonomy" id="3880"/>
    <lineage>
        <taxon>Eukaryota</taxon>
        <taxon>Viridiplantae</taxon>
        <taxon>Streptophyta</taxon>
        <taxon>Embryophyta</taxon>
        <taxon>Tracheophyta</taxon>
        <taxon>Spermatophyta</taxon>
        <taxon>Magnoliopsida</taxon>
        <taxon>eudicotyledons</taxon>
        <taxon>Gunneridae</taxon>
        <taxon>Pentapetalae</taxon>
        <taxon>rosids</taxon>
        <taxon>fabids</taxon>
        <taxon>Fabales</taxon>
        <taxon>Fabaceae</taxon>
        <taxon>Papilionoideae</taxon>
        <taxon>50 kb inversion clade</taxon>
        <taxon>NPAAA clade</taxon>
        <taxon>Hologalegina</taxon>
        <taxon>IRL clade</taxon>
        <taxon>Trifolieae</taxon>
        <taxon>Medicago</taxon>
    </lineage>
</organism>
<evidence type="ECO:0000313" key="1">
    <source>
        <dbReference type="EMBL" id="AES61685.1"/>
    </source>
</evidence>
<dbReference type="HOGENOM" id="CLU_2593333_0_0_1"/>
<evidence type="ECO:0000313" key="2">
    <source>
        <dbReference type="EnsemblPlants" id="AES61685"/>
    </source>
</evidence>
<dbReference type="AlphaFoldDB" id="G7IDT4"/>
<gene>
    <name evidence="1" type="ordered locus">MTR_1g087400</name>
</gene>
<protein>
    <submittedName>
        <fullName evidence="1">Amine oxidase family protein</fullName>
    </submittedName>
</protein>
<dbReference type="InterPro" id="IPR036188">
    <property type="entry name" value="FAD/NAD-bd_sf"/>
</dbReference>
<dbReference type="EnsemblPlants" id="AES61685">
    <property type="protein sequence ID" value="AES61685"/>
    <property type="gene ID" value="MTR_1g087400"/>
</dbReference>
<reference evidence="1 3" key="2">
    <citation type="journal article" date="2014" name="BMC Genomics">
        <title>An improved genome release (version Mt4.0) for the model legume Medicago truncatula.</title>
        <authorList>
            <person name="Tang H."/>
            <person name="Krishnakumar V."/>
            <person name="Bidwell S."/>
            <person name="Rosen B."/>
            <person name="Chan A."/>
            <person name="Zhou S."/>
            <person name="Gentzbittel L."/>
            <person name="Childs K.L."/>
            <person name="Yandell M."/>
            <person name="Gundlach H."/>
            <person name="Mayer K.F."/>
            <person name="Schwartz D.C."/>
            <person name="Town C.D."/>
        </authorList>
    </citation>
    <scope>GENOME REANNOTATION</scope>
    <source>
        <strain evidence="2 3">cv. Jemalong A17</strain>
    </source>
</reference>
<name>G7IDT4_MEDTR</name>
<reference evidence="2" key="3">
    <citation type="submission" date="2015-04" db="UniProtKB">
        <authorList>
            <consortium name="EnsemblPlants"/>
        </authorList>
    </citation>
    <scope>IDENTIFICATION</scope>
    <source>
        <strain evidence="2">cv. Jemalong A17</strain>
    </source>
</reference>
<keyword evidence="3" id="KW-1185">Reference proteome</keyword>
<dbReference type="EMBL" id="CM001217">
    <property type="protein sequence ID" value="AES61685.1"/>
    <property type="molecule type" value="Genomic_DNA"/>
</dbReference>
<dbReference type="PaxDb" id="3880-AES61685"/>
<dbReference type="STRING" id="3880.G7IDT4"/>
<evidence type="ECO:0000313" key="3">
    <source>
        <dbReference type="Proteomes" id="UP000002051"/>
    </source>
</evidence>
<dbReference type="Proteomes" id="UP000002051">
    <property type="component" value="Unassembled WGS sequence"/>
</dbReference>
<dbReference type="eggNOG" id="KOG0029">
    <property type="taxonomic scope" value="Eukaryota"/>
</dbReference>
<accession>G7IDT4</accession>
<proteinExistence type="predicted"/>
<sequence>MELIVVVNGVDLVGLAAARQTFWFGYKVVVLEGRYRPGRRVYIEKIGNKAVLARQLSIPLHKVRVNCPLYKSSGEKLIKQ</sequence>
<reference evidence="1 3" key="1">
    <citation type="journal article" date="2011" name="Nature">
        <title>The Medicago genome provides insight into the evolution of rhizobial symbioses.</title>
        <authorList>
            <person name="Young N.D."/>
            <person name="Debelle F."/>
            <person name="Oldroyd G.E."/>
            <person name="Geurts R."/>
            <person name="Cannon S.B."/>
            <person name="Udvardi M.K."/>
            <person name="Benedito V.A."/>
            <person name="Mayer K.F."/>
            <person name="Gouzy J."/>
            <person name="Schoof H."/>
            <person name="Van de Peer Y."/>
            <person name="Proost S."/>
            <person name="Cook D.R."/>
            <person name="Meyers B.C."/>
            <person name="Spannagl M."/>
            <person name="Cheung F."/>
            <person name="De Mita S."/>
            <person name="Krishnakumar V."/>
            <person name="Gundlach H."/>
            <person name="Zhou S."/>
            <person name="Mudge J."/>
            <person name="Bharti A.K."/>
            <person name="Murray J.D."/>
            <person name="Naoumkina M.A."/>
            <person name="Rosen B."/>
            <person name="Silverstein K.A."/>
            <person name="Tang H."/>
            <person name="Rombauts S."/>
            <person name="Zhao P.X."/>
            <person name="Zhou P."/>
            <person name="Barbe V."/>
            <person name="Bardou P."/>
            <person name="Bechner M."/>
            <person name="Bellec A."/>
            <person name="Berger A."/>
            <person name="Berges H."/>
            <person name="Bidwell S."/>
            <person name="Bisseling T."/>
            <person name="Choisne N."/>
            <person name="Couloux A."/>
            <person name="Denny R."/>
            <person name="Deshpande S."/>
            <person name="Dai X."/>
            <person name="Doyle J.J."/>
            <person name="Dudez A.M."/>
            <person name="Farmer A.D."/>
            <person name="Fouteau S."/>
            <person name="Franken C."/>
            <person name="Gibelin C."/>
            <person name="Gish J."/>
            <person name="Goldstein S."/>
            <person name="Gonzalez A.J."/>
            <person name="Green P.J."/>
            <person name="Hallab A."/>
            <person name="Hartog M."/>
            <person name="Hua A."/>
            <person name="Humphray S.J."/>
            <person name="Jeong D.H."/>
            <person name="Jing Y."/>
            <person name="Jocker A."/>
            <person name="Kenton S.M."/>
            <person name="Kim D.J."/>
            <person name="Klee K."/>
            <person name="Lai H."/>
            <person name="Lang C."/>
            <person name="Lin S."/>
            <person name="Macmil S.L."/>
            <person name="Magdelenat G."/>
            <person name="Matthews L."/>
            <person name="McCorrison J."/>
            <person name="Monaghan E.L."/>
            <person name="Mun J.H."/>
            <person name="Najar F.Z."/>
            <person name="Nicholson C."/>
            <person name="Noirot C."/>
            <person name="O'Bleness M."/>
            <person name="Paule C.R."/>
            <person name="Poulain J."/>
            <person name="Prion F."/>
            <person name="Qin B."/>
            <person name="Qu C."/>
            <person name="Retzel E.F."/>
            <person name="Riddle C."/>
            <person name="Sallet E."/>
            <person name="Samain S."/>
            <person name="Samson N."/>
            <person name="Sanders I."/>
            <person name="Saurat O."/>
            <person name="Scarpelli C."/>
            <person name="Schiex T."/>
            <person name="Segurens B."/>
            <person name="Severin A.J."/>
            <person name="Sherrier D.J."/>
            <person name="Shi R."/>
            <person name="Sims S."/>
            <person name="Singer S.R."/>
            <person name="Sinharoy S."/>
            <person name="Sterck L."/>
            <person name="Viollet A."/>
            <person name="Wang B.B."/>
            <person name="Wang K."/>
            <person name="Wang M."/>
            <person name="Wang X."/>
            <person name="Warfsmann J."/>
            <person name="Weissenbach J."/>
            <person name="White D.D."/>
            <person name="White J.D."/>
            <person name="Wiley G.B."/>
            <person name="Wincker P."/>
            <person name="Xing Y."/>
            <person name="Yang L."/>
            <person name="Yao Z."/>
            <person name="Ying F."/>
            <person name="Zhai J."/>
            <person name="Zhou L."/>
            <person name="Zuber A."/>
            <person name="Denarie J."/>
            <person name="Dixon R.A."/>
            <person name="May G.D."/>
            <person name="Schwartz D.C."/>
            <person name="Rogers J."/>
            <person name="Quetier F."/>
            <person name="Town C.D."/>
            <person name="Roe B.A."/>
        </authorList>
    </citation>
    <scope>NUCLEOTIDE SEQUENCE [LARGE SCALE GENOMIC DNA]</scope>
    <source>
        <strain evidence="1">A17</strain>
        <strain evidence="2 3">cv. Jemalong A17</strain>
    </source>
</reference>